<gene>
    <name evidence="2" type="ORF">Mal48_17330</name>
</gene>
<dbReference type="EMBL" id="CP036267">
    <property type="protein sequence ID" value="QDT32487.1"/>
    <property type="molecule type" value="Genomic_DNA"/>
</dbReference>
<proteinExistence type="predicted"/>
<dbReference type="RefSeq" id="WP_145197783.1">
    <property type="nucleotide sequence ID" value="NZ_CP036267.1"/>
</dbReference>
<dbReference type="Proteomes" id="UP000315724">
    <property type="component" value="Chromosome"/>
</dbReference>
<dbReference type="InterPro" id="IPR014710">
    <property type="entry name" value="RmlC-like_jellyroll"/>
</dbReference>
<reference evidence="2 3" key="1">
    <citation type="submission" date="2019-02" db="EMBL/GenBank/DDBJ databases">
        <title>Deep-cultivation of Planctomycetes and their phenomic and genomic characterization uncovers novel biology.</title>
        <authorList>
            <person name="Wiegand S."/>
            <person name="Jogler M."/>
            <person name="Boedeker C."/>
            <person name="Pinto D."/>
            <person name="Vollmers J."/>
            <person name="Rivas-Marin E."/>
            <person name="Kohn T."/>
            <person name="Peeters S.H."/>
            <person name="Heuer A."/>
            <person name="Rast P."/>
            <person name="Oberbeckmann S."/>
            <person name="Bunk B."/>
            <person name="Jeske O."/>
            <person name="Meyerdierks A."/>
            <person name="Storesund J.E."/>
            <person name="Kallscheuer N."/>
            <person name="Luecker S."/>
            <person name="Lage O.M."/>
            <person name="Pohl T."/>
            <person name="Merkel B.J."/>
            <person name="Hornburger P."/>
            <person name="Mueller R.-W."/>
            <person name="Bruemmer F."/>
            <person name="Labrenz M."/>
            <person name="Spormann A.M."/>
            <person name="Op den Camp H."/>
            <person name="Overmann J."/>
            <person name="Amann R."/>
            <person name="Jetten M.S.M."/>
            <person name="Mascher T."/>
            <person name="Medema M.H."/>
            <person name="Devos D.P."/>
            <person name="Kaster A.-K."/>
            <person name="Ovreas L."/>
            <person name="Rohde M."/>
            <person name="Galperin M.Y."/>
            <person name="Jogler C."/>
        </authorList>
    </citation>
    <scope>NUCLEOTIDE SEQUENCE [LARGE SCALE GENOMIC DNA]</scope>
    <source>
        <strain evidence="2 3">Mal48</strain>
    </source>
</reference>
<accession>A0A517QLS3</accession>
<evidence type="ECO:0000313" key="3">
    <source>
        <dbReference type="Proteomes" id="UP000315724"/>
    </source>
</evidence>
<dbReference type="KEGG" id="tpol:Mal48_17330"/>
<dbReference type="InterPro" id="IPR013096">
    <property type="entry name" value="Cupin_2"/>
</dbReference>
<evidence type="ECO:0000313" key="2">
    <source>
        <dbReference type="EMBL" id="QDT32487.1"/>
    </source>
</evidence>
<feature type="domain" description="Cupin type-2" evidence="1">
    <location>
        <begin position="39"/>
        <end position="100"/>
    </location>
</feature>
<dbReference type="InterPro" id="IPR011051">
    <property type="entry name" value="RmlC_Cupin_sf"/>
</dbReference>
<dbReference type="Gene3D" id="2.60.120.10">
    <property type="entry name" value="Jelly Rolls"/>
    <property type="match status" value="1"/>
</dbReference>
<evidence type="ECO:0000259" key="1">
    <source>
        <dbReference type="Pfam" id="PF07883"/>
    </source>
</evidence>
<dbReference type="PANTHER" id="PTHR37694:SF1">
    <property type="entry name" value="SLR8022 PROTEIN"/>
    <property type="match status" value="1"/>
</dbReference>
<dbReference type="PANTHER" id="PTHR37694">
    <property type="entry name" value="SLR8022 PROTEIN"/>
    <property type="match status" value="1"/>
</dbReference>
<keyword evidence="3" id="KW-1185">Reference proteome</keyword>
<dbReference type="SUPFAM" id="SSF51182">
    <property type="entry name" value="RmlC-like cupins"/>
    <property type="match status" value="1"/>
</dbReference>
<dbReference type="Pfam" id="PF07883">
    <property type="entry name" value="Cupin_2"/>
    <property type="match status" value="1"/>
</dbReference>
<organism evidence="2 3">
    <name type="scientific">Thalassoglobus polymorphus</name>
    <dbReference type="NCBI Taxonomy" id="2527994"/>
    <lineage>
        <taxon>Bacteria</taxon>
        <taxon>Pseudomonadati</taxon>
        <taxon>Planctomycetota</taxon>
        <taxon>Planctomycetia</taxon>
        <taxon>Planctomycetales</taxon>
        <taxon>Planctomycetaceae</taxon>
        <taxon>Thalassoglobus</taxon>
    </lineage>
</organism>
<dbReference type="OrthoDB" id="8265259at2"/>
<name>A0A517QLS3_9PLAN</name>
<protein>
    <recommendedName>
        <fullName evidence="1">Cupin type-2 domain-containing protein</fullName>
    </recommendedName>
</protein>
<dbReference type="AlphaFoldDB" id="A0A517QLS3"/>
<dbReference type="CDD" id="cd02230">
    <property type="entry name" value="cupin_HP0902-like"/>
    <property type="match status" value="1"/>
</dbReference>
<sequence length="116" mass="12359">MAISHAQPGEIIDVRPLGENLQKASTKALVKTGTLEVIRMVLPAGKVLKDHSAPGEILVQCIEGKFAFTTMGETKHLEAGEMLYLSTAEQHSVEAIEDSSFLLTILLPGKDASSSA</sequence>